<dbReference type="FunFam" id="3.10.310.10:FF:000001">
    <property type="entry name" value="Diaminopimelate epimerase"/>
    <property type="match status" value="1"/>
</dbReference>
<comment type="function">
    <text evidence="9">Catalyzes the stereoinversion of LL-2,6-diaminopimelate (L,L-DAP) to meso-diaminopimelate (meso-DAP), a precursor of L-lysine and an essential component of the bacterial peptidoglycan.</text>
</comment>
<feature type="binding site" evidence="9">
    <location>
        <begin position="220"/>
        <end position="221"/>
    </location>
    <ligand>
        <name>substrate</name>
    </ligand>
</feature>
<organism evidence="11 12">
    <name type="scientific">Fonticella tunisiensis</name>
    <dbReference type="NCBI Taxonomy" id="1096341"/>
    <lineage>
        <taxon>Bacteria</taxon>
        <taxon>Bacillati</taxon>
        <taxon>Bacillota</taxon>
        <taxon>Clostridia</taxon>
        <taxon>Eubacteriales</taxon>
        <taxon>Clostridiaceae</taxon>
        <taxon>Fonticella</taxon>
    </lineage>
</organism>
<keyword evidence="12" id="KW-1185">Reference proteome</keyword>
<dbReference type="Gene3D" id="3.10.310.10">
    <property type="entry name" value="Diaminopimelate Epimerase, Chain A, domain 1"/>
    <property type="match status" value="2"/>
</dbReference>
<keyword evidence="7 9" id="KW-0413">Isomerase</keyword>
<evidence type="ECO:0000256" key="1">
    <source>
        <dbReference type="ARBA" id="ARBA00005196"/>
    </source>
</evidence>
<comment type="subunit">
    <text evidence="9">Homodimer.</text>
</comment>
<evidence type="ECO:0000313" key="11">
    <source>
        <dbReference type="EMBL" id="TDT61650.1"/>
    </source>
</evidence>
<dbReference type="OrthoDB" id="9805408at2"/>
<comment type="caution">
    <text evidence="11">The sequence shown here is derived from an EMBL/GenBank/DDBJ whole genome shotgun (WGS) entry which is preliminary data.</text>
</comment>
<name>A0A4R7KQZ3_9CLOT</name>
<keyword evidence="5 9" id="KW-0028">Amino-acid biosynthesis</keyword>
<dbReference type="PROSITE" id="PS01326">
    <property type="entry name" value="DAP_EPIMERASE"/>
    <property type="match status" value="1"/>
</dbReference>
<dbReference type="GO" id="GO:0008837">
    <property type="term" value="F:diaminopimelate epimerase activity"/>
    <property type="evidence" value="ECO:0007669"/>
    <property type="project" value="UniProtKB-UniRule"/>
</dbReference>
<evidence type="ECO:0000256" key="7">
    <source>
        <dbReference type="ARBA" id="ARBA00023235"/>
    </source>
</evidence>
<dbReference type="UniPathway" id="UPA00034">
    <property type="reaction ID" value="UER00025"/>
</dbReference>
<feature type="site" description="Could be important to modulate the pK values of the two catalytic cysteine residues" evidence="9">
    <location>
        <position position="210"/>
    </location>
</feature>
<dbReference type="SUPFAM" id="SSF54506">
    <property type="entry name" value="Diaminopimelate epimerase-like"/>
    <property type="match status" value="2"/>
</dbReference>
<feature type="binding site" evidence="9">
    <location>
        <begin position="72"/>
        <end position="73"/>
    </location>
    <ligand>
        <name>substrate</name>
    </ligand>
</feature>
<comment type="pathway">
    <text evidence="1 9">Amino-acid biosynthesis; L-lysine biosynthesis via DAP pathway; DL-2,6-diaminopimelate from LL-2,6-diaminopimelate: step 1/1.</text>
</comment>
<evidence type="ECO:0000256" key="9">
    <source>
        <dbReference type="HAMAP-Rule" id="MF_00197"/>
    </source>
</evidence>
<dbReference type="RefSeq" id="WP_133627756.1">
    <property type="nucleotide sequence ID" value="NZ_SOAZ01000006.1"/>
</dbReference>
<keyword evidence="6 9" id="KW-0457">Lysine biosynthesis</keyword>
<evidence type="ECO:0000256" key="2">
    <source>
        <dbReference type="ARBA" id="ARBA00010219"/>
    </source>
</evidence>
<evidence type="ECO:0000313" key="12">
    <source>
        <dbReference type="Proteomes" id="UP000295325"/>
    </source>
</evidence>
<proteinExistence type="inferred from homology"/>
<dbReference type="PANTHER" id="PTHR31689:SF0">
    <property type="entry name" value="DIAMINOPIMELATE EPIMERASE"/>
    <property type="match status" value="1"/>
</dbReference>
<dbReference type="EC" id="5.1.1.7" evidence="3 9"/>
<protein>
    <recommendedName>
        <fullName evidence="3 9">Diaminopimelate epimerase</fullName>
        <shortName evidence="9">DAP epimerase</shortName>
        <ecNumber evidence="3 9">5.1.1.7</ecNumber>
    </recommendedName>
    <alternativeName>
        <fullName evidence="9">PLP-independent amino acid racemase</fullName>
    </alternativeName>
</protein>
<dbReference type="InterPro" id="IPR001653">
    <property type="entry name" value="DAP_epimerase_DapF"/>
</dbReference>
<feature type="active site" description="Proton acceptor" evidence="9">
    <location>
        <position position="219"/>
    </location>
</feature>
<evidence type="ECO:0000256" key="6">
    <source>
        <dbReference type="ARBA" id="ARBA00023154"/>
    </source>
</evidence>
<keyword evidence="4 9" id="KW-0963">Cytoplasm</keyword>
<dbReference type="PANTHER" id="PTHR31689">
    <property type="entry name" value="DIAMINOPIMELATE EPIMERASE, CHLOROPLASTIC"/>
    <property type="match status" value="1"/>
</dbReference>
<sequence>MHFAKLHGLGNDFILIENLDSDIEDLSEIAIKGCDRHFGVGADGLLVVEKSKIADIKMTIINSDGSVAEMCGNGIRCFAKYIYEKGIVKKDSISVETLAGIMKIKLKVEGGIVSGVKANMGSPSFEKALIPFKGEVDNRSYFIEVNGKNYSASTLLMGVPHTILYVDDVDDDEIIRVGREIENMSIFPSKTNVNFVKIIDRNNIKLKTWERGAGLTLACGTGTCASVVASYINGLTENKVRAKLQGGYMYIDYDGENVFMEGPAEFICEGELLL</sequence>
<dbReference type="NCBIfam" id="TIGR00652">
    <property type="entry name" value="DapF"/>
    <property type="match status" value="1"/>
</dbReference>
<comment type="subcellular location">
    <subcellularLocation>
        <location evidence="9">Cytoplasm</location>
    </subcellularLocation>
</comment>
<feature type="active site" description="Proton donor" evidence="9">
    <location>
        <position position="71"/>
    </location>
</feature>
<gene>
    <name evidence="9" type="primary">dapF</name>
    <name evidence="11" type="ORF">EDD71_106134</name>
</gene>
<feature type="binding site" evidence="9">
    <location>
        <begin position="210"/>
        <end position="211"/>
    </location>
    <ligand>
        <name>substrate</name>
    </ligand>
</feature>
<dbReference type="Pfam" id="PF01678">
    <property type="entry name" value="DAP_epimerase"/>
    <property type="match status" value="2"/>
</dbReference>
<evidence type="ECO:0000256" key="4">
    <source>
        <dbReference type="ARBA" id="ARBA00022490"/>
    </source>
</evidence>
<dbReference type="Proteomes" id="UP000295325">
    <property type="component" value="Unassembled WGS sequence"/>
</dbReference>
<dbReference type="AlphaFoldDB" id="A0A4R7KQZ3"/>
<comment type="caution">
    <text evidence="9">Lacks conserved residue(s) required for the propagation of feature annotation.</text>
</comment>
<evidence type="ECO:0000256" key="8">
    <source>
        <dbReference type="ARBA" id="ARBA00051712"/>
    </source>
</evidence>
<dbReference type="InterPro" id="IPR018510">
    <property type="entry name" value="DAP_epimerase_AS"/>
</dbReference>
<feature type="binding site" evidence="9">
    <location>
        <position position="62"/>
    </location>
    <ligand>
        <name>substrate</name>
    </ligand>
</feature>
<dbReference type="EMBL" id="SOAZ01000006">
    <property type="protein sequence ID" value="TDT61650.1"/>
    <property type="molecule type" value="Genomic_DNA"/>
</dbReference>
<reference evidence="11 12" key="1">
    <citation type="submission" date="2019-03" db="EMBL/GenBank/DDBJ databases">
        <title>Genomic Encyclopedia of Type Strains, Phase IV (KMG-IV): sequencing the most valuable type-strain genomes for metagenomic binning, comparative biology and taxonomic classification.</title>
        <authorList>
            <person name="Goeker M."/>
        </authorList>
    </citation>
    <scope>NUCLEOTIDE SEQUENCE [LARGE SCALE GENOMIC DNA]</scope>
    <source>
        <strain evidence="11 12">DSM 24455</strain>
    </source>
</reference>
<dbReference type="HAMAP" id="MF_00197">
    <property type="entry name" value="DAP_epimerase"/>
    <property type="match status" value="1"/>
</dbReference>
<evidence type="ECO:0000256" key="3">
    <source>
        <dbReference type="ARBA" id="ARBA00013080"/>
    </source>
</evidence>
<feature type="active site" evidence="10">
    <location>
        <position position="71"/>
    </location>
</feature>
<dbReference type="GO" id="GO:0005829">
    <property type="term" value="C:cytosol"/>
    <property type="evidence" value="ECO:0007669"/>
    <property type="project" value="TreeGrafter"/>
</dbReference>
<comment type="catalytic activity">
    <reaction evidence="8 9">
        <text>(2S,6S)-2,6-diaminopimelate = meso-2,6-diaminopimelate</text>
        <dbReference type="Rhea" id="RHEA:15393"/>
        <dbReference type="ChEBI" id="CHEBI:57609"/>
        <dbReference type="ChEBI" id="CHEBI:57791"/>
        <dbReference type="EC" id="5.1.1.7"/>
    </reaction>
</comment>
<feature type="binding site" evidence="9">
    <location>
        <position position="11"/>
    </location>
    <ligand>
        <name>substrate</name>
    </ligand>
</feature>
<feature type="binding site" evidence="9">
    <location>
        <position position="192"/>
    </location>
    <ligand>
        <name>substrate</name>
    </ligand>
</feature>
<evidence type="ECO:0000256" key="5">
    <source>
        <dbReference type="ARBA" id="ARBA00022605"/>
    </source>
</evidence>
<feature type="site" description="Could be important to modulate the pK values of the two catalytic cysteine residues" evidence="9">
    <location>
        <position position="161"/>
    </location>
</feature>
<evidence type="ECO:0000256" key="10">
    <source>
        <dbReference type="PROSITE-ProRule" id="PRU10125"/>
    </source>
</evidence>
<accession>A0A4R7KQZ3</accession>
<dbReference type="GO" id="GO:0009089">
    <property type="term" value="P:lysine biosynthetic process via diaminopimelate"/>
    <property type="evidence" value="ECO:0007669"/>
    <property type="project" value="UniProtKB-UniRule"/>
</dbReference>
<comment type="similarity">
    <text evidence="2 9">Belongs to the diaminopimelate epimerase family.</text>
</comment>